<evidence type="ECO:0000313" key="3">
    <source>
        <dbReference type="Proteomes" id="UP000518752"/>
    </source>
</evidence>
<proteinExistence type="predicted"/>
<evidence type="ECO:0000256" key="1">
    <source>
        <dbReference type="SAM" id="MobiDB-lite"/>
    </source>
</evidence>
<dbReference type="OrthoDB" id="427280at2759"/>
<feature type="region of interest" description="Disordered" evidence="1">
    <location>
        <begin position="61"/>
        <end position="150"/>
    </location>
</feature>
<keyword evidence="3" id="KW-1185">Reference proteome</keyword>
<dbReference type="EMBL" id="JAACJN010000036">
    <property type="protein sequence ID" value="KAF5386348.1"/>
    <property type="molecule type" value="Genomic_DNA"/>
</dbReference>
<evidence type="ECO:0000313" key="2">
    <source>
        <dbReference type="EMBL" id="KAF5386348.1"/>
    </source>
</evidence>
<feature type="compositionally biased region" description="Basic and acidic residues" evidence="1">
    <location>
        <begin position="80"/>
        <end position="93"/>
    </location>
</feature>
<protein>
    <submittedName>
        <fullName evidence="2">Uncharacterized protein</fullName>
    </submittedName>
</protein>
<feature type="compositionally biased region" description="Low complexity" evidence="1">
    <location>
        <begin position="135"/>
        <end position="150"/>
    </location>
</feature>
<reference evidence="2 3" key="1">
    <citation type="journal article" date="2020" name="ISME J.">
        <title>Uncovering the hidden diversity of litter-decomposition mechanisms in mushroom-forming fungi.</title>
        <authorList>
            <person name="Floudas D."/>
            <person name="Bentzer J."/>
            <person name="Ahren D."/>
            <person name="Johansson T."/>
            <person name="Persson P."/>
            <person name="Tunlid A."/>
        </authorList>
    </citation>
    <scope>NUCLEOTIDE SEQUENCE [LARGE SCALE GENOMIC DNA]</scope>
    <source>
        <strain evidence="2 3">CBS 406.79</strain>
    </source>
</reference>
<comment type="caution">
    <text evidence="2">The sequence shown here is derived from an EMBL/GenBank/DDBJ whole genome shotgun (WGS) entry which is preliminary data.</text>
</comment>
<gene>
    <name evidence="2" type="ORF">D9757_006684</name>
</gene>
<dbReference type="Proteomes" id="UP000518752">
    <property type="component" value="Unassembled WGS sequence"/>
</dbReference>
<dbReference type="AlphaFoldDB" id="A0A8H5M9Z9"/>
<accession>A0A8H5M9Z9</accession>
<organism evidence="2 3">
    <name type="scientific">Collybiopsis confluens</name>
    <dbReference type="NCBI Taxonomy" id="2823264"/>
    <lineage>
        <taxon>Eukaryota</taxon>
        <taxon>Fungi</taxon>
        <taxon>Dikarya</taxon>
        <taxon>Basidiomycota</taxon>
        <taxon>Agaricomycotina</taxon>
        <taxon>Agaricomycetes</taxon>
        <taxon>Agaricomycetidae</taxon>
        <taxon>Agaricales</taxon>
        <taxon>Marasmiineae</taxon>
        <taxon>Omphalotaceae</taxon>
        <taxon>Collybiopsis</taxon>
    </lineage>
</organism>
<name>A0A8H5M9Z9_9AGAR</name>
<sequence length="150" mass="16073">MGYEVGEPKSSKVIVYAPGSTTPVRYEAELEIQRKQEAQRIALAHGGFADLVDFEEALKKGYNPHAGSGQDYPGMMGNDVPKEREGESTRKEAAAGQEQEQVVFEASPAAPEEPEPSPAAPAEPLETSKEKEKPVAVPEPEAAAAPKDEL</sequence>